<dbReference type="InterPro" id="IPR042099">
    <property type="entry name" value="ANL_N_sf"/>
</dbReference>
<feature type="domain" description="AMP-dependent synthetase/ligase" evidence="8">
    <location>
        <begin position="15"/>
        <end position="420"/>
    </location>
</feature>
<dbReference type="Gene3D" id="3.30.300.30">
    <property type="match status" value="1"/>
</dbReference>
<dbReference type="InterPro" id="IPR025110">
    <property type="entry name" value="AMP-bd_C"/>
</dbReference>
<dbReference type="InterPro" id="IPR000873">
    <property type="entry name" value="AMP-dep_synth/lig_dom"/>
</dbReference>
<dbReference type="EMBL" id="CP028901">
    <property type="protein sequence ID" value="AWB34244.1"/>
    <property type="molecule type" value="Genomic_DNA"/>
</dbReference>
<accession>A0A2R4XKF2</accession>
<evidence type="ECO:0000256" key="3">
    <source>
        <dbReference type="ARBA" id="ARBA00022598"/>
    </source>
</evidence>
<evidence type="ECO:0000313" key="10">
    <source>
        <dbReference type="EMBL" id="AWB34244.1"/>
    </source>
</evidence>
<dbReference type="CDD" id="cd05936">
    <property type="entry name" value="FC-FACS_FadD_like"/>
    <property type="match status" value="1"/>
</dbReference>
<keyword evidence="11" id="KW-1185">Reference proteome</keyword>
<keyword evidence="3 10" id="KW-0436">Ligase</keyword>
<dbReference type="PANTHER" id="PTHR43767">
    <property type="entry name" value="LONG-CHAIN-FATTY-ACID--COA LIGASE"/>
    <property type="match status" value="1"/>
</dbReference>
<dbReference type="Pfam" id="PF00501">
    <property type="entry name" value="AMP-binding"/>
    <property type="match status" value="1"/>
</dbReference>
<dbReference type="GO" id="GO:0004467">
    <property type="term" value="F:long-chain fatty acid-CoA ligase activity"/>
    <property type="evidence" value="ECO:0007669"/>
    <property type="project" value="UniProtKB-EC"/>
</dbReference>
<evidence type="ECO:0000259" key="8">
    <source>
        <dbReference type="Pfam" id="PF00501"/>
    </source>
</evidence>
<organism evidence="10 11">
    <name type="scientific">Orrella marina</name>
    <dbReference type="NCBI Taxonomy" id="2163011"/>
    <lineage>
        <taxon>Bacteria</taxon>
        <taxon>Pseudomonadati</taxon>
        <taxon>Pseudomonadota</taxon>
        <taxon>Betaproteobacteria</taxon>
        <taxon>Burkholderiales</taxon>
        <taxon>Alcaligenaceae</taxon>
        <taxon>Orrella</taxon>
    </lineage>
</organism>
<protein>
    <recommendedName>
        <fullName evidence="6">Long-chain-fatty-acid--CoA ligase</fullName>
        <ecNumber evidence="5">6.2.1.3</ecNumber>
    </recommendedName>
    <alternativeName>
        <fullName evidence="7">Long-chain acyl-CoA synthetase</fullName>
    </alternativeName>
</protein>
<dbReference type="RefSeq" id="WP_108621660.1">
    <property type="nucleotide sequence ID" value="NZ_CP028901.1"/>
</dbReference>
<feature type="domain" description="AMP-binding enzyme C-terminal" evidence="9">
    <location>
        <begin position="471"/>
        <end position="545"/>
    </location>
</feature>
<evidence type="ECO:0000313" key="11">
    <source>
        <dbReference type="Proteomes" id="UP000244571"/>
    </source>
</evidence>
<evidence type="ECO:0000259" key="9">
    <source>
        <dbReference type="Pfam" id="PF13193"/>
    </source>
</evidence>
<evidence type="ECO:0000256" key="1">
    <source>
        <dbReference type="ARBA" id="ARBA00004170"/>
    </source>
</evidence>
<dbReference type="OrthoDB" id="9766486at2"/>
<evidence type="ECO:0000256" key="6">
    <source>
        <dbReference type="ARBA" id="ARBA00039545"/>
    </source>
</evidence>
<keyword evidence="4" id="KW-0472">Membrane</keyword>
<dbReference type="SUPFAM" id="SSF56801">
    <property type="entry name" value="Acetyl-CoA synthetase-like"/>
    <property type="match status" value="1"/>
</dbReference>
<gene>
    <name evidence="10" type="ORF">DBV39_11605</name>
</gene>
<dbReference type="InterPro" id="IPR050237">
    <property type="entry name" value="ATP-dep_AMP-bd_enzyme"/>
</dbReference>
<proteinExistence type="predicted"/>
<dbReference type="InterPro" id="IPR045851">
    <property type="entry name" value="AMP-bd_C_sf"/>
</dbReference>
<evidence type="ECO:0000256" key="4">
    <source>
        <dbReference type="ARBA" id="ARBA00023136"/>
    </source>
</evidence>
<reference evidence="10 11" key="1">
    <citation type="submission" date="2018-04" db="EMBL/GenBank/DDBJ databases">
        <title>Bordetella sp. HZ20 isolated from seawater.</title>
        <authorList>
            <person name="Sun C."/>
        </authorList>
    </citation>
    <scope>NUCLEOTIDE SEQUENCE [LARGE SCALE GENOMIC DNA]</scope>
    <source>
        <strain evidence="10 11">HZ20</strain>
    </source>
</reference>
<sequence length="556" mass="61131">MKDLRSYASLVDLLDQAMARHRDRTACLSFGHATTYGQLDALASQWAHWLVSLGLPAQSRVAIMLPNVTASLVALLGTLRAGLVVVNVNPLYTARELATQLRDSESQVIVVFEAFAHTLAQLPLRDQPRHQVVVRAGDLLPRFKSGLINFVAHYVKRGIKPWRLPKSCLFTQVLENGRVYERSGQGRQIQQEQGAPRLPRLQASDLAFIQYTGGTTGEPRGAMLTHANLVANILQVGEVAHPAIGHLLDRPLTMFTALPLYHVFAMTVCALYSLHAGMRIVLVTNARDLDTLVKTWKANPPEIFPGVNTLFNALLRHDGFRKLDFSSLRLTLGGGMAVHQSVAEQWQELTGRPVIQGYGMSETSPVISACQTDSTRFTGSVGRPLPGTGIQVLDGDRHPVAMGEVGEIAVRGPQVMAGYWRASQATLECMTADGFFLTGDLGFVDQQGCITLVDRKKDMVLVSGFNVYPAEIDAVFAEHPDVLECAAVGFPDAQSGEAIKLFVVPRVAEVDKASLARWSEHRLTPYKRPREFVLVDSLPKNAVGKTLRRILRQMYD</sequence>
<dbReference type="PANTHER" id="PTHR43767:SF8">
    <property type="entry name" value="LONG-CHAIN-FATTY-ACID--COA LIGASE"/>
    <property type="match status" value="1"/>
</dbReference>
<evidence type="ECO:0000256" key="2">
    <source>
        <dbReference type="ARBA" id="ARBA00005005"/>
    </source>
</evidence>
<dbReference type="Gene3D" id="3.40.50.12780">
    <property type="entry name" value="N-terminal domain of ligase-like"/>
    <property type="match status" value="1"/>
</dbReference>
<comment type="pathway">
    <text evidence="2">Lipid metabolism; fatty acid beta-oxidation.</text>
</comment>
<dbReference type="KEGG" id="boz:DBV39_11605"/>
<evidence type="ECO:0000256" key="7">
    <source>
        <dbReference type="ARBA" id="ARBA00042773"/>
    </source>
</evidence>
<dbReference type="AlphaFoldDB" id="A0A2R4XKF2"/>
<dbReference type="GO" id="GO:0016020">
    <property type="term" value="C:membrane"/>
    <property type="evidence" value="ECO:0007669"/>
    <property type="project" value="UniProtKB-SubCell"/>
</dbReference>
<name>A0A2R4XKF2_9BURK</name>
<dbReference type="PROSITE" id="PS00455">
    <property type="entry name" value="AMP_BINDING"/>
    <property type="match status" value="1"/>
</dbReference>
<dbReference type="Pfam" id="PF13193">
    <property type="entry name" value="AMP-binding_C"/>
    <property type="match status" value="1"/>
</dbReference>
<dbReference type="InterPro" id="IPR020845">
    <property type="entry name" value="AMP-binding_CS"/>
</dbReference>
<dbReference type="Proteomes" id="UP000244571">
    <property type="component" value="Chromosome"/>
</dbReference>
<dbReference type="EC" id="6.2.1.3" evidence="5"/>
<comment type="subcellular location">
    <subcellularLocation>
        <location evidence="1">Membrane</location>
        <topology evidence="1">Peripheral membrane protein</topology>
    </subcellularLocation>
</comment>
<evidence type="ECO:0000256" key="5">
    <source>
        <dbReference type="ARBA" id="ARBA00026121"/>
    </source>
</evidence>